<organism evidence="1 2">
    <name type="scientific">Leersia perrieri</name>
    <dbReference type="NCBI Taxonomy" id="77586"/>
    <lineage>
        <taxon>Eukaryota</taxon>
        <taxon>Viridiplantae</taxon>
        <taxon>Streptophyta</taxon>
        <taxon>Embryophyta</taxon>
        <taxon>Tracheophyta</taxon>
        <taxon>Spermatophyta</taxon>
        <taxon>Magnoliopsida</taxon>
        <taxon>Liliopsida</taxon>
        <taxon>Poales</taxon>
        <taxon>Poaceae</taxon>
        <taxon>BOP clade</taxon>
        <taxon>Oryzoideae</taxon>
        <taxon>Oryzeae</taxon>
        <taxon>Oryzinae</taxon>
        <taxon>Leersia</taxon>
    </lineage>
</organism>
<proteinExistence type="predicted"/>
<evidence type="ECO:0000313" key="1">
    <source>
        <dbReference type="EnsemblPlants" id="LPERR10G08670.1"/>
    </source>
</evidence>
<dbReference type="AlphaFoldDB" id="A0A0D9XK80"/>
<evidence type="ECO:0000313" key="2">
    <source>
        <dbReference type="Proteomes" id="UP000032180"/>
    </source>
</evidence>
<accession>A0A0D9XK80</accession>
<name>A0A0D9XK80_9ORYZ</name>
<dbReference type="EnsemblPlants" id="LPERR10G08670.1">
    <property type="protein sequence ID" value="LPERR10G08670.1"/>
    <property type="gene ID" value="LPERR10G08670"/>
</dbReference>
<keyword evidence="2" id="KW-1185">Reference proteome</keyword>
<sequence>MQCRRRLGATAQPRSPPPCAPCFGLRPVDPSLAGAACGAASRRARRAVTRRTHARAGVGNSG</sequence>
<dbReference type="Proteomes" id="UP000032180">
    <property type="component" value="Chromosome 10"/>
</dbReference>
<dbReference type="HOGENOM" id="CLU_2907309_0_0_1"/>
<dbReference type="Gramene" id="LPERR10G08670.1">
    <property type="protein sequence ID" value="LPERR10G08670.1"/>
    <property type="gene ID" value="LPERR10G08670"/>
</dbReference>
<protein>
    <submittedName>
        <fullName evidence="1">Uncharacterized protein</fullName>
    </submittedName>
</protein>
<reference evidence="1" key="3">
    <citation type="submission" date="2015-04" db="UniProtKB">
        <authorList>
            <consortium name="EnsemblPlants"/>
        </authorList>
    </citation>
    <scope>IDENTIFICATION</scope>
</reference>
<reference evidence="2" key="2">
    <citation type="submission" date="2013-12" db="EMBL/GenBank/DDBJ databases">
        <authorList>
            <person name="Yu Y."/>
            <person name="Lee S."/>
            <person name="de Baynast K."/>
            <person name="Wissotski M."/>
            <person name="Liu L."/>
            <person name="Talag J."/>
            <person name="Goicoechea J."/>
            <person name="Angelova A."/>
            <person name="Jetty R."/>
            <person name="Kudrna D."/>
            <person name="Golser W."/>
            <person name="Rivera L."/>
            <person name="Zhang J."/>
            <person name="Wing R."/>
        </authorList>
    </citation>
    <scope>NUCLEOTIDE SEQUENCE</scope>
</reference>
<reference evidence="1 2" key="1">
    <citation type="submission" date="2012-08" db="EMBL/GenBank/DDBJ databases">
        <title>Oryza genome evolution.</title>
        <authorList>
            <person name="Wing R.A."/>
        </authorList>
    </citation>
    <scope>NUCLEOTIDE SEQUENCE</scope>
</reference>